<dbReference type="STRING" id="1414854.GQ61_09235"/>
<evidence type="ECO:0000313" key="2">
    <source>
        <dbReference type="EMBL" id="ARN85440.1"/>
    </source>
</evidence>
<sequence>MKSFNPEKFFASLWVQKLLLIVAPFVLHPDGSKAKTPIEQILSSLHLNMLAPFIGTGFMVSALFVTFRMMKKRFVDLSWLVNFESIEALTHISLGLALLAYIASITRYLGPRILRLFIKTKEMPAFSFSFWTARYGGIMMFFGFIAWVLTFIFWIQPSLGWLIFLLVVVGSLLFLSYMEIRRQYIRIHDHYDAMMLKKINIVESILFVLLSLFSGAIYFSVIKII</sequence>
<evidence type="ECO:0000256" key="1">
    <source>
        <dbReference type="SAM" id="Phobius"/>
    </source>
</evidence>
<feature type="transmembrane region" description="Helical" evidence="1">
    <location>
        <begin position="12"/>
        <end position="28"/>
    </location>
</feature>
<organism evidence="2 3">
    <name type="scientific">Candidatus Nucleicultrix amoebiphila FS5</name>
    <dbReference type="NCBI Taxonomy" id="1414854"/>
    <lineage>
        <taxon>Bacteria</taxon>
        <taxon>Pseudomonadati</taxon>
        <taxon>Pseudomonadota</taxon>
        <taxon>Alphaproteobacteria</taxon>
        <taxon>Holosporales</taxon>
        <taxon>Candidatus Nucleicultricaceae</taxon>
        <taxon>Candidatus Nucleicultrix</taxon>
    </lineage>
</organism>
<gene>
    <name evidence="2" type="ORF">GQ61_09235</name>
</gene>
<feature type="transmembrane region" description="Helical" evidence="1">
    <location>
        <begin position="89"/>
        <end position="110"/>
    </location>
</feature>
<reference evidence="2 3" key="1">
    <citation type="submission" date="2014-06" db="EMBL/GenBank/DDBJ databases">
        <title>The genome of the endonuclear symbiont Nucleicultrix amoebiphila.</title>
        <authorList>
            <person name="Schulz F."/>
            <person name="Horn M."/>
        </authorList>
    </citation>
    <scope>NUCLEOTIDE SEQUENCE [LARGE SCALE GENOMIC DNA]</scope>
    <source>
        <strain evidence="2 3">FS5</strain>
    </source>
</reference>
<feature type="transmembrane region" description="Helical" evidence="1">
    <location>
        <begin position="161"/>
        <end position="180"/>
    </location>
</feature>
<dbReference type="EMBL" id="CP008743">
    <property type="protein sequence ID" value="ARN85440.1"/>
    <property type="molecule type" value="Genomic_DNA"/>
</dbReference>
<feature type="transmembrane region" description="Helical" evidence="1">
    <location>
        <begin position="131"/>
        <end position="155"/>
    </location>
</feature>
<dbReference type="Proteomes" id="UP000237351">
    <property type="component" value="Chromosome"/>
</dbReference>
<name>A0A1W6N6C8_9PROT</name>
<feature type="transmembrane region" description="Helical" evidence="1">
    <location>
        <begin position="201"/>
        <end position="222"/>
    </location>
</feature>
<dbReference type="RefSeq" id="WP_085785010.1">
    <property type="nucleotide sequence ID" value="NZ_CP008743.1"/>
</dbReference>
<protein>
    <submittedName>
        <fullName evidence="2">Uncharacterized protein</fullName>
    </submittedName>
</protein>
<dbReference type="AlphaFoldDB" id="A0A1W6N6C8"/>
<feature type="transmembrane region" description="Helical" evidence="1">
    <location>
        <begin position="49"/>
        <end position="69"/>
    </location>
</feature>
<keyword evidence="1" id="KW-0812">Transmembrane</keyword>
<evidence type="ECO:0000313" key="3">
    <source>
        <dbReference type="Proteomes" id="UP000237351"/>
    </source>
</evidence>
<accession>A0A1W6N6C8</accession>
<dbReference type="KEGG" id="naf:GQ61_09235"/>
<keyword evidence="3" id="KW-1185">Reference proteome</keyword>
<keyword evidence="1" id="KW-1133">Transmembrane helix</keyword>
<proteinExistence type="predicted"/>
<keyword evidence="1" id="KW-0472">Membrane</keyword>